<sequence length="122" mass="13761">MSRKVDVYDTVALEMASRDATELHGNASSAQLGQEIKSIHAMARKPQTKGKFSACQSRGKTNHSRENCYFREAECKAYHKKVFADPRQHSPRSCLRPNPKRFTSLKRAQTSSASTCKCIRVQ</sequence>
<dbReference type="AlphaFoldDB" id="A0AAE0YK53"/>
<protein>
    <submittedName>
        <fullName evidence="2">Uncharacterized protein</fullName>
    </submittedName>
</protein>
<name>A0AAE0YK53_9GAST</name>
<dbReference type="Proteomes" id="UP001283361">
    <property type="component" value="Unassembled WGS sequence"/>
</dbReference>
<evidence type="ECO:0000313" key="3">
    <source>
        <dbReference type="Proteomes" id="UP001283361"/>
    </source>
</evidence>
<evidence type="ECO:0000313" key="2">
    <source>
        <dbReference type="EMBL" id="KAK3748196.1"/>
    </source>
</evidence>
<evidence type="ECO:0000256" key="1">
    <source>
        <dbReference type="SAM" id="MobiDB-lite"/>
    </source>
</evidence>
<organism evidence="2 3">
    <name type="scientific">Elysia crispata</name>
    <name type="common">lettuce slug</name>
    <dbReference type="NCBI Taxonomy" id="231223"/>
    <lineage>
        <taxon>Eukaryota</taxon>
        <taxon>Metazoa</taxon>
        <taxon>Spiralia</taxon>
        <taxon>Lophotrochozoa</taxon>
        <taxon>Mollusca</taxon>
        <taxon>Gastropoda</taxon>
        <taxon>Heterobranchia</taxon>
        <taxon>Euthyneura</taxon>
        <taxon>Panpulmonata</taxon>
        <taxon>Sacoglossa</taxon>
        <taxon>Placobranchoidea</taxon>
        <taxon>Plakobranchidae</taxon>
        <taxon>Elysia</taxon>
    </lineage>
</organism>
<gene>
    <name evidence="2" type="ORF">RRG08_039450</name>
</gene>
<reference evidence="2" key="1">
    <citation type="journal article" date="2023" name="G3 (Bethesda)">
        <title>A reference genome for the long-term kleptoplast-retaining sea slug Elysia crispata morphotype clarki.</title>
        <authorList>
            <person name="Eastman K.E."/>
            <person name="Pendleton A.L."/>
            <person name="Shaikh M.A."/>
            <person name="Suttiyut T."/>
            <person name="Ogas R."/>
            <person name="Tomko P."/>
            <person name="Gavelis G."/>
            <person name="Widhalm J.R."/>
            <person name="Wisecaver J.H."/>
        </authorList>
    </citation>
    <scope>NUCLEOTIDE SEQUENCE</scope>
    <source>
        <strain evidence="2">ECLA1</strain>
    </source>
</reference>
<feature type="region of interest" description="Disordered" evidence="1">
    <location>
        <begin position="85"/>
        <end position="106"/>
    </location>
</feature>
<accession>A0AAE0YK53</accession>
<comment type="caution">
    <text evidence="2">The sequence shown here is derived from an EMBL/GenBank/DDBJ whole genome shotgun (WGS) entry which is preliminary data.</text>
</comment>
<dbReference type="EMBL" id="JAWDGP010006036">
    <property type="protein sequence ID" value="KAK3748196.1"/>
    <property type="molecule type" value="Genomic_DNA"/>
</dbReference>
<keyword evidence="3" id="KW-1185">Reference proteome</keyword>
<proteinExistence type="predicted"/>